<dbReference type="AlphaFoldDB" id="A0A9P4Z193"/>
<comment type="caution">
    <text evidence="2">The sequence shown here is derived from an EMBL/GenBank/DDBJ whole genome shotgun (WGS) entry which is preliminary data.</text>
</comment>
<organism evidence="2 3">
    <name type="scientific">Geosmithia morbida</name>
    <dbReference type="NCBI Taxonomy" id="1094350"/>
    <lineage>
        <taxon>Eukaryota</taxon>
        <taxon>Fungi</taxon>
        <taxon>Dikarya</taxon>
        <taxon>Ascomycota</taxon>
        <taxon>Pezizomycotina</taxon>
        <taxon>Sordariomycetes</taxon>
        <taxon>Hypocreomycetidae</taxon>
        <taxon>Hypocreales</taxon>
        <taxon>Bionectriaceae</taxon>
        <taxon>Geosmithia</taxon>
    </lineage>
</organism>
<evidence type="ECO:0000313" key="3">
    <source>
        <dbReference type="Proteomes" id="UP000749293"/>
    </source>
</evidence>
<dbReference type="PANTHER" id="PTHR43591:SF31">
    <property type="entry name" value="LAEA-LIKE, PUTATIVE (AFU_ORTHOLOGUE AFUA_8G01930)-RELATED"/>
    <property type="match status" value="1"/>
</dbReference>
<dbReference type="EMBL" id="JAANYQ010000003">
    <property type="protein sequence ID" value="KAF4125428.1"/>
    <property type="molecule type" value="Genomic_DNA"/>
</dbReference>
<accession>A0A9P4Z193</accession>
<protein>
    <submittedName>
        <fullName evidence="2">23S rRNA U2552 (Ribose-2'-O)-methylase RlmE/FtsJ</fullName>
    </submittedName>
</protein>
<dbReference type="SUPFAM" id="SSF53335">
    <property type="entry name" value="S-adenosyl-L-methionine-dependent methyltransferases"/>
    <property type="match status" value="1"/>
</dbReference>
<evidence type="ECO:0000256" key="1">
    <source>
        <dbReference type="ARBA" id="ARBA00038158"/>
    </source>
</evidence>
<dbReference type="GO" id="GO:0008168">
    <property type="term" value="F:methyltransferase activity"/>
    <property type="evidence" value="ECO:0007669"/>
    <property type="project" value="TreeGrafter"/>
</dbReference>
<proteinExistence type="inferred from homology"/>
<gene>
    <name evidence="2" type="ORF">GMORB2_4268</name>
</gene>
<dbReference type="Pfam" id="PF13489">
    <property type="entry name" value="Methyltransf_23"/>
    <property type="match status" value="1"/>
</dbReference>
<dbReference type="GeneID" id="55970496"/>
<dbReference type="Proteomes" id="UP000749293">
    <property type="component" value="Unassembled WGS sequence"/>
</dbReference>
<keyword evidence="3" id="KW-1185">Reference proteome</keyword>
<dbReference type="RefSeq" id="XP_035324080.1">
    <property type="nucleotide sequence ID" value="XM_035466243.1"/>
</dbReference>
<dbReference type="PANTHER" id="PTHR43591">
    <property type="entry name" value="METHYLTRANSFERASE"/>
    <property type="match status" value="1"/>
</dbReference>
<sequence length="331" mass="37243">MSSPAPPAAVPASDPIVADDDASDTGSFVSSLTSLSPSIVQGVVGEGRRTYAAYGKEEYGFPMDEQELERMDIAHTKYFALLEKHHFFAPIGDNPQRILDLGCGTGIWSIDVADKYPGAQVVGVDIAPTQLEWVPPNCSFELDDIEQPWTWKENSADFIFSRDLITAIRDFPKLIDQCYKHLKPGGWIEYHCITGVLGCDDGTIPKDSTFQKFSDCLRDSCIAFGTPVDDPTRWKQQFTDRGFESVTEKIYKLPTAPWAKDQRLKLIGAWEQHNLLTNLEGLVMRIFNKGLGWTEEQTAVFLAHLRQDIRSNKMHGWWPYYIVYGQKPLSG</sequence>
<evidence type="ECO:0000313" key="2">
    <source>
        <dbReference type="EMBL" id="KAF4125428.1"/>
    </source>
</evidence>
<name>A0A9P4Z193_9HYPO</name>
<dbReference type="CDD" id="cd02440">
    <property type="entry name" value="AdoMet_MTases"/>
    <property type="match status" value="1"/>
</dbReference>
<dbReference type="OrthoDB" id="2013972at2759"/>
<reference evidence="2" key="1">
    <citation type="submission" date="2020-03" db="EMBL/GenBank/DDBJ databases">
        <title>Site-based positive gene gene selection in Geosmithia morbida across the United States reveals a broad range of putative effectors and factors for local host and environmental adapation.</title>
        <authorList>
            <person name="Onufrak A."/>
            <person name="Murdoch R.W."/>
            <person name="Gazis R."/>
            <person name="Huff M."/>
            <person name="Staton M."/>
            <person name="Klingeman W."/>
            <person name="Hadziabdic D."/>
        </authorList>
    </citation>
    <scope>NUCLEOTIDE SEQUENCE</scope>
    <source>
        <strain evidence="2">1262</strain>
    </source>
</reference>
<dbReference type="Gene3D" id="3.40.50.150">
    <property type="entry name" value="Vaccinia Virus protein VP39"/>
    <property type="match status" value="1"/>
</dbReference>
<comment type="similarity">
    <text evidence="1">Belongs to the methyltransferase superfamily. LaeA methyltransferase family.</text>
</comment>
<dbReference type="InterPro" id="IPR029063">
    <property type="entry name" value="SAM-dependent_MTases_sf"/>
</dbReference>